<evidence type="ECO:0000256" key="1">
    <source>
        <dbReference type="ARBA" id="ARBA00022801"/>
    </source>
</evidence>
<dbReference type="Gene3D" id="3.40.1090.10">
    <property type="entry name" value="Cytosolic phospholipase A2 catalytic domain"/>
    <property type="match status" value="2"/>
</dbReference>
<dbReference type="PROSITE" id="PS51635">
    <property type="entry name" value="PNPLA"/>
    <property type="match status" value="1"/>
</dbReference>
<dbReference type="InterPro" id="IPR037483">
    <property type="entry name" value="YjjU-like"/>
</dbReference>
<dbReference type="InterPro" id="IPR045943">
    <property type="entry name" value="DUF6363"/>
</dbReference>
<dbReference type="KEGG" id="ols:Olsu_0159"/>
<proteinExistence type="predicted"/>
<feature type="short sequence motif" description="GXSXG" evidence="4">
    <location>
        <begin position="39"/>
        <end position="43"/>
    </location>
</feature>
<dbReference type="OrthoDB" id="9802424at2"/>
<dbReference type="GeneID" id="78511638"/>
<keyword evidence="1 4" id="KW-0378">Hydrolase</keyword>
<gene>
    <name evidence="6" type="ordered locus">Olsu_0159</name>
</gene>
<feature type="active site" description="Nucleophile" evidence="4">
    <location>
        <position position="41"/>
    </location>
</feature>
<sequence length="298" mass="32689">MTQGNALVLEGGGFRGMFTAGVLDVLQEQGMYDFASVWGVSAGAINAASFMSHQIGRTMRIMLAFRDDRRFMSLWSLATTGDLAGGEFMYEEIQNNLDPSDDATFNANETRMFAVVSDVVFGTPAYLPCRRFPEDVANVRASASMPLVSRMVDIDGHRYLDGGTTDSIPFEVALGIGAPCEIEGHVPARRALVVLTQDRSYEKSGADEQLSVRSHRYDGYPYYIDALLGRAESYNAKRERLFDLERADESPVLVIAPEKPVEVSTNGGDGGELLDLYLQGRRQAADRLQEIASFLGEG</sequence>
<keyword evidence="3 4" id="KW-0443">Lipid metabolism</keyword>
<dbReference type="EMBL" id="CP002106">
    <property type="protein sequence ID" value="ADK67291.1"/>
    <property type="molecule type" value="Genomic_DNA"/>
</dbReference>
<protein>
    <submittedName>
        <fullName evidence="6">Patatin</fullName>
    </submittedName>
</protein>
<dbReference type="CDD" id="cd07208">
    <property type="entry name" value="Pat_hypo_Ecoli_yjju_like"/>
    <property type="match status" value="1"/>
</dbReference>
<dbReference type="GO" id="GO:0016787">
    <property type="term" value="F:hydrolase activity"/>
    <property type="evidence" value="ECO:0007669"/>
    <property type="project" value="UniProtKB-UniRule"/>
</dbReference>
<organism evidence="6 7">
    <name type="scientific">Olsenella uli (strain ATCC 49627 / DSM 7084 / CCUG 31166 / CIP 109912 / JCM 12494 / LMG 11480 / NCIMB 702895 / VPI D76D-27C)</name>
    <name type="common">Lactobacillus uli</name>
    <dbReference type="NCBI Taxonomy" id="633147"/>
    <lineage>
        <taxon>Bacteria</taxon>
        <taxon>Bacillati</taxon>
        <taxon>Actinomycetota</taxon>
        <taxon>Coriobacteriia</taxon>
        <taxon>Coriobacteriales</taxon>
        <taxon>Atopobiaceae</taxon>
        <taxon>Olsenella</taxon>
    </lineage>
</organism>
<keyword evidence="2 4" id="KW-0442">Lipid degradation</keyword>
<evidence type="ECO:0000259" key="5">
    <source>
        <dbReference type="PROSITE" id="PS51635"/>
    </source>
</evidence>
<evidence type="ECO:0000256" key="4">
    <source>
        <dbReference type="PROSITE-ProRule" id="PRU01161"/>
    </source>
</evidence>
<dbReference type="SUPFAM" id="SSF52151">
    <property type="entry name" value="FabD/lysophospholipase-like"/>
    <property type="match status" value="1"/>
</dbReference>
<evidence type="ECO:0000256" key="3">
    <source>
        <dbReference type="ARBA" id="ARBA00023098"/>
    </source>
</evidence>
<dbReference type="RefSeq" id="WP_013251043.1">
    <property type="nucleotide sequence ID" value="NC_014363.1"/>
</dbReference>
<evidence type="ECO:0000313" key="6">
    <source>
        <dbReference type="EMBL" id="ADK67291.1"/>
    </source>
</evidence>
<dbReference type="InterPro" id="IPR016035">
    <property type="entry name" value="Acyl_Trfase/lysoPLipase"/>
</dbReference>
<dbReference type="Pfam" id="PF01734">
    <property type="entry name" value="Patatin"/>
    <property type="match status" value="1"/>
</dbReference>
<dbReference type="Pfam" id="PF19890">
    <property type="entry name" value="DUF6363"/>
    <property type="match status" value="1"/>
</dbReference>
<keyword evidence="7" id="KW-1185">Reference proteome</keyword>
<dbReference type="STRING" id="633147.Olsu_0159"/>
<evidence type="ECO:0000256" key="2">
    <source>
        <dbReference type="ARBA" id="ARBA00022963"/>
    </source>
</evidence>
<evidence type="ECO:0000313" key="7">
    <source>
        <dbReference type="Proteomes" id="UP000000333"/>
    </source>
</evidence>
<dbReference type="Proteomes" id="UP000000333">
    <property type="component" value="Chromosome"/>
</dbReference>
<dbReference type="PANTHER" id="PTHR14226">
    <property type="entry name" value="NEUROPATHY TARGET ESTERASE/SWISS CHEESE D.MELANOGASTER"/>
    <property type="match status" value="1"/>
</dbReference>
<dbReference type="eggNOG" id="COG4667">
    <property type="taxonomic scope" value="Bacteria"/>
</dbReference>
<dbReference type="InterPro" id="IPR050301">
    <property type="entry name" value="NTE"/>
</dbReference>
<dbReference type="PANTHER" id="PTHR14226:SF25">
    <property type="entry name" value="PHOSPHOESTERASE"/>
    <property type="match status" value="1"/>
</dbReference>
<accession>E1QY27</accession>
<feature type="short sequence motif" description="GXGXXG" evidence="4">
    <location>
        <begin position="11"/>
        <end position="16"/>
    </location>
</feature>
<name>E1QY27_OLSUV</name>
<dbReference type="GO" id="GO:0016042">
    <property type="term" value="P:lipid catabolic process"/>
    <property type="evidence" value="ECO:0007669"/>
    <property type="project" value="UniProtKB-UniRule"/>
</dbReference>
<reference evidence="6 7" key="1">
    <citation type="journal article" date="2010" name="Stand. Genomic Sci.">
        <title>Complete genome sequence of Olsenella uli type strain (VPI D76D-27C).</title>
        <authorList>
            <person name="Goker M."/>
            <person name="Held B."/>
            <person name="Lucas S."/>
            <person name="Nolan M."/>
            <person name="Yasawong M."/>
            <person name="Glavina Del Rio T."/>
            <person name="Tice H."/>
            <person name="Cheng J.F."/>
            <person name="Bruce D."/>
            <person name="Detter J.C."/>
            <person name="Tapia R."/>
            <person name="Han C."/>
            <person name="Goodwin L."/>
            <person name="Pitluck S."/>
            <person name="Liolios K."/>
            <person name="Ivanova N."/>
            <person name="Mavromatis K."/>
            <person name="Mikhailova N."/>
            <person name="Pati A."/>
            <person name="Chen A."/>
            <person name="Palaniappan K."/>
            <person name="Land M."/>
            <person name="Hauser L."/>
            <person name="Chang Y.J."/>
            <person name="Jeffries C.D."/>
            <person name="Rohde M."/>
            <person name="Sikorski J."/>
            <person name="Pukall R."/>
            <person name="Woyke T."/>
            <person name="Bristow J."/>
            <person name="Eisen J.A."/>
            <person name="Markowitz V."/>
            <person name="Hugenholtz P."/>
            <person name="Kyrpides N.C."/>
            <person name="Klenk H.P."/>
            <person name="Lapidus A."/>
        </authorList>
    </citation>
    <scope>NUCLEOTIDE SEQUENCE [LARGE SCALE GENOMIC DNA]</scope>
    <source>
        <strain evidence="7">ATCC 49627 / DSM 7084 / CIP 109912 / JCM 12494 / NCIMB 702895 / VPI D76D-27C</strain>
    </source>
</reference>
<dbReference type="PATRIC" id="fig|633147.7.peg.1717"/>
<dbReference type="HOGENOM" id="CLU_048271_1_0_11"/>
<feature type="short sequence motif" description="DGA/G" evidence="4">
    <location>
        <begin position="161"/>
        <end position="163"/>
    </location>
</feature>
<feature type="active site" description="Proton acceptor" evidence="4">
    <location>
        <position position="161"/>
    </location>
</feature>
<dbReference type="AlphaFoldDB" id="E1QY27"/>
<dbReference type="InterPro" id="IPR002641">
    <property type="entry name" value="PNPLA_dom"/>
</dbReference>
<feature type="domain" description="PNPLA" evidence="5">
    <location>
        <begin position="7"/>
        <end position="174"/>
    </location>
</feature>